<protein>
    <recommendedName>
        <fullName evidence="6">Thioredoxin domain-containing protein</fullName>
    </recommendedName>
</protein>
<evidence type="ECO:0000259" key="6">
    <source>
        <dbReference type="PROSITE" id="PS51352"/>
    </source>
</evidence>
<dbReference type="Pfam" id="PF00085">
    <property type="entry name" value="Thioredoxin"/>
    <property type="match status" value="1"/>
</dbReference>
<evidence type="ECO:0000256" key="4">
    <source>
        <dbReference type="SAM" id="Phobius"/>
    </source>
</evidence>
<feature type="region of interest" description="Disordered" evidence="3">
    <location>
        <begin position="205"/>
        <end position="237"/>
    </location>
</feature>
<sequence>MGSMWLLYLFLAICLSFLSASAKEVIEVTSDTYRTHVSYNSGYILFYAPWCGHCKKVKPLWDELANDPDVEYEVSQVDCTADENSKIVFNNKIKGYPTIKFHHDGNLYTYPYKRRIGPLKTFAENILSGNPEVEAEKIMGGTLGFSEFLDGLQKVSPFFAISSVTLGAGLGILAVLAFYCCCVSSEAEFEEMLEKRKEEILEMRREREEKESKGLEKKGQNKEVTNDDKPEETKKDR</sequence>
<dbReference type="AlphaFoldDB" id="A0A6S8BG15"/>
<evidence type="ECO:0000256" key="1">
    <source>
        <dbReference type="ARBA" id="ARBA00006347"/>
    </source>
</evidence>
<keyword evidence="4" id="KW-0472">Membrane</keyword>
<feature type="domain" description="Thioredoxin" evidence="6">
    <location>
        <begin position="6"/>
        <end position="157"/>
    </location>
</feature>
<evidence type="ECO:0000256" key="2">
    <source>
        <dbReference type="ARBA" id="ARBA00022729"/>
    </source>
</evidence>
<dbReference type="PANTHER" id="PTHR45672:SF3">
    <property type="entry name" value="THIOREDOXIN DOMAIN-CONTAINING PROTEIN 5"/>
    <property type="match status" value="1"/>
</dbReference>
<reference evidence="8" key="1">
    <citation type="submission" date="2021-01" db="EMBL/GenBank/DDBJ databases">
        <authorList>
            <person name="Corre E."/>
            <person name="Pelletier E."/>
            <person name="Niang G."/>
            <person name="Scheremetjew M."/>
            <person name="Finn R."/>
            <person name="Kale V."/>
            <person name="Holt S."/>
            <person name="Cochrane G."/>
            <person name="Meng A."/>
            <person name="Brown T."/>
            <person name="Cohen L."/>
        </authorList>
    </citation>
    <scope>NUCLEOTIDE SEQUENCE</scope>
    <source>
        <strain evidence="8">GSBS06</strain>
    </source>
</reference>
<comment type="similarity">
    <text evidence="1">Belongs to the protein disulfide isomerase family.</text>
</comment>
<keyword evidence="4" id="KW-0812">Transmembrane</keyword>
<keyword evidence="4" id="KW-1133">Transmembrane helix</keyword>
<evidence type="ECO:0000313" key="8">
    <source>
        <dbReference type="EMBL" id="CAE0435805.1"/>
    </source>
</evidence>
<proteinExistence type="inferred from homology"/>
<feature type="transmembrane region" description="Helical" evidence="4">
    <location>
        <begin position="158"/>
        <end position="182"/>
    </location>
</feature>
<evidence type="ECO:0000256" key="3">
    <source>
        <dbReference type="SAM" id="MobiDB-lite"/>
    </source>
</evidence>
<evidence type="ECO:0000313" key="7">
    <source>
        <dbReference type="EMBL" id="CAE0435804.1"/>
    </source>
</evidence>
<dbReference type="InterPro" id="IPR036249">
    <property type="entry name" value="Thioredoxin-like_sf"/>
</dbReference>
<dbReference type="PANTHER" id="PTHR45672">
    <property type="entry name" value="PROTEIN DISULFIDE-ISOMERASE C17H9.14C-RELATED"/>
    <property type="match status" value="1"/>
</dbReference>
<dbReference type="PROSITE" id="PS51352">
    <property type="entry name" value="THIOREDOXIN_2"/>
    <property type="match status" value="1"/>
</dbReference>
<dbReference type="InterPro" id="IPR051063">
    <property type="entry name" value="PDI"/>
</dbReference>
<gene>
    <name evidence="7" type="ORF">ASTO00021_LOCUS6084</name>
    <name evidence="8" type="ORF">ASTO00021_LOCUS6085</name>
</gene>
<dbReference type="SUPFAM" id="SSF52833">
    <property type="entry name" value="Thioredoxin-like"/>
    <property type="match status" value="1"/>
</dbReference>
<feature type="signal peptide" evidence="5">
    <location>
        <begin position="1"/>
        <end position="22"/>
    </location>
</feature>
<name>A0A6S8BG15_9STRA</name>
<feature type="chain" id="PRO_5035584434" description="Thioredoxin domain-containing protein" evidence="5">
    <location>
        <begin position="23"/>
        <end position="237"/>
    </location>
</feature>
<dbReference type="Gene3D" id="3.40.30.10">
    <property type="entry name" value="Glutaredoxin"/>
    <property type="match status" value="1"/>
</dbReference>
<dbReference type="GO" id="GO:0006457">
    <property type="term" value="P:protein folding"/>
    <property type="evidence" value="ECO:0007669"/>
    <property type="project" value="TreeGrafter"/>
</dbReference>
<accession>A0A6S8BG15</accession>
<dbReference type="EMBL" id="HBIN01008211">
    <property type="protein sequence ID" value="CAE0435805.1"/>
    <property type="molecule type" value="Transcribed_RNA"/>
</dbReference>
<organism evidence="8">
    <name type="scientific">Aplanochytrium stocchinoi</name>
    <dbReference type="NCBI Taxonomy" id="215587"/>
    <lineage>
        <taxon>Eukaryota</taxon>
        <taxon>Sar</taxon>
        <taxon>Stramenopiles</taxon>
        <taxon>Bigyra</taxon>
        <taxon>Labyrinthulomycetes</taxon>
        <taxon>Thraustochytrida</taxon>
        <taxon>Thraustochytriidae</taxon>
        <taxon>Aplanochytrium</taxon>
    </lineage>
</organism>
<evidence type="ECO:0000256" key="5">
    <source>
        <dbReference type="SAM" id="SignalP"/>
    </source>
</evidence>
<dbReference type="GO" id="GO:0005783">
    <property type="term" value="C:endoplasmic reticulum"/>
    <property type="evidence" value="ECO:0007669"/>
    <property type="project" value="TreeGrafter"/>
</dbReference>
<keyword evidence="2 5" id="KW-0732">Signal</keyword>
<dbReference type="EMBL" id="HBIN01008210">
    <property type="protein sequence ID" value="CAE0435804.1"/>
    <property type="molecule type" value="Transcribed_RNA"/>
</dbReference>
<dbReference type="GO" id="GO:0003756">
    <property type="term" value="F:protein disulfide isomerase activity"/>
    <property type="evidence" value="ECO:0007669"/>
    <property type="project" value="TreeGrafter"/>
</dbReference>
<dbReference type="InterPro" id="IPR013766">
    <property type="entry name" value="Thioredoxin_domain"/>
</dbReference>